<comment type="caution">
    <text evidence="3">The sequence shown here is derived from an EMBL/GenBank/DDBJ whole genome shotgun (WGS) entry which is preliminary data.</text>
</comment>
<feature type="compositionally biased region" description="Basic and acidic residues" evidence="1">
    <location>
        <begin position="168"/>
        <end position="181"/>
    </location>
</feature>
<evidence type="ECO:0000259" key="2">
    <source>
        <dbReference type="Pfam" id="PF02403"/>
    </source>
</evidence>
<feature type="domain" description="Serine-tRNA synthetase type1 N-terminal" evidence="2">
    <location>
        <begin position="59"/>
        <end position="121"/>
    </location>
</feature>
<evidence type="ECO:0000313" key="4">
    <source>
        <dbReference type="Proteomes" id="UP000316079"/>
    </source>
</evidence>
<dbReference type="InterPro" id="IPR015866">
    <property type="entry name" value="Ser-tRNA-synth_1_N"/>
</dbReference>
<feature type="non-terminal residue" evidence="3">
    <location>
        <position position="1"/>
    </location>
</feature>
<evidence type="ECO:0000313" key="3">
    <source>
        <dbReference type="EMBL" id="TRY86712.1"/>
    </source>
</evidence>
<accession>A0A553Q9V3</accession>
<evidence type="ECO:0000256" key="1">
    <source>
        <dbReference type="SAM" id="MobiDB-lite"/>
    </source>
</evidence>
<dbReference type="Proteomes" id="UP000316079">
    <property type="component" value="Unassembled WGS sequence"/>
</dbReference>
<gene>
    <name evidence="3" type="ORF">DNTS_001468</name>
</gene>
<feature type="region of interest" description="Disordered" evidence="1">
    <location>
        <begin position="163"/>
        <end position="185"/>
    </location>
</feature>
<dbReference type="InterPro" id="IPR042103">
    <property type="entry name" value="SerRS_1_N_sf"/>
</dbReference>
<sequence length="286" mass="32232">ITSFLLLSPPAVPPVFPLCPSVPSSAPVAAPLPPNCSSGSATLGPFLSSALELSNKGSDPEIIRETQRKRFKDVSLVNKLLQANTERRCRFTADNLTKAKNVCSKAIGERRRRKKNQLEMKRTFQKRLRIQEVGFHVRDMCGIFRVHQFEKIEQHDQVCEAPAPIDQEVSKKQKKQQDGEKKKRLQGSETNIANKVENIKEYVSEIGIQFFTMESILNRRNCPYRMTQSPRSRVSDTWPSLLREASPLKAATCSRLEHSTTWSSGAELNQVLKELLNNEGKSSVAK</sequence>
<dbReference type="EMBL" id="SRMA01026190">
    <property type="protein sequence ID" value="TRY86712.1"/>
    <property type="molecule type" value="Genomic_DNA"/>
</dbReference>
<name>A0A553Q9V3_9TELE</name>
<feature type="non-terminal residue" evidence="3">
    <location>
        <position position="286"/>
    </location>
</feature>
<dbReference type="STRING" id="623744.A0A553Q9V3"/>
<dbReference type="Gene3D" id="1.10.287.40">
    <property type="entry name" value="Serine-tRNA synthetase, tRNA binding domain"/>
    <property type="match status" value="1"/>
</dbReference>
<protein>
    <recommendedName>
        <fullName evidence="2">Serine-tRNA synthetase type1 N-terminal domain-containing protein</fullName>
    </recommendedName>
</protein>
<proteinExistence type="predicted"/>
<organism evidence="3 4">
    <name type="scientific">Danionella cerebrum</name>
    <dbReference type="NCBI Taxonomy" id="2873325"/>
    <lineage>
        <taxon>Eukaryota</taxon>
        <taxon>Metazoa</taxon>
        <taxon>Chordata</taxon>
        <taxon>Craniata</taxon>
        <taxon>Vertebrata</taxon>
        <taxon>Euteleostomi</taxon>
        <taxon>Actinopterygii</taxon>
        <taxon>Neopterygii</taxon>
        <taxon>Teleostei</taxon>
        <taxon>Ostariophysi</taxon>
        <taxon>Cypriniformes</taxon>
        <taxon>Danionidae</taxon>
        <taxon>Danioninae</taxon>
        <taxon>Danionella</taxon>
    </lineage>
</organism>
<keyword evidence="4" id="KW-1185">Reference proteome</keyword>
<dbReference type="OrthoDB" id="10264585at2759"/>
<dbReference type="Pfam" id="PF02403">
    <property type="entry name" value="Seryl_tRNA_N"/>
    <property type="match status" value="1"/>
</dbReference>
<reference evidence="3 4" key="1">
    <citation type="journal article" date="2019" name="Sci. Data">
        <title>Hybrid genome assembly and annotation of Danionella translucida.</title>
        <authorList>
            <person name="Kadobianskyi M."/>
            <person name="Schulze L."/>
            <person name="Schuelke M."/>
            <person name="Judkewitz B."/>
        </authorList>
    </citation>
    <scope>NUCLEOTIDE SEQUENCE [LARGE SCALE GENOMIC DNA]</scope>
    <source>
        <strain evidence="3 4">Bolton</strain>
    </source>
</reference>
<dbReference type="AlphaFoldDB" id="A0A553Q9V3"/>